<proteinExistence type="predicted"/>
<protein>
    <submittedName>
        <fullName evidence="2">Polyphosphate kinase</fullName>
    </submittedName>
</protein>
<evidence type="ECO:0000313" key="3">
    <source>
        <dbReference type="Proteomes" id="UP000244810"/>
    </source>
</evidence>
<sequence length="205" mass="21947">MIALDHIALAALSLDEGSAAIEAALGVPLEPGGRHAQMGTHNRLLSLGPGEYLELIAIDPEGQAPDRPRWFDLDAFAGETRPQCWILRTDDMEAALARAPAGTGVPTLFRRDALSWTFALPDSGQQPFDGTAPALIEWGEGMVHPSVRLPDRGVRLTGVTLRHPRPDVLRQALAGLIDEPRLTVETGAPGIAFAFDTPNGPRELA</sequence>
<accession>A0A2T7UXC1</accession>
<comment type="caution">
    <text evidence="2">The sequence shown here is derived from an EMBL/GenBank/DDBJ whole genome shotgun (WGS) entry which is preliminary data.</text>
</comment>
<gene>
    <name evidence="2" type="ORF">DDE23_02025</name>
</gene>
<name>A0A2T7UXC1_9RHOB</name>
<dbReference type="GO" id="GO:0016301">
    <property type="term" value="F:kinase activity"/>
    <property type="evidence" value="ECO:0007669"/>
    <property type="project" value="UniProtKB-KW"/>
</dbReference>
<dbReference type="InterPro" id="IPR029068">
    <property type="entry name" value="Glyas_Bleomycin-R_OHBP_Dase"/>
</dbReference>
<dbReference type="InterPro" id="IPR025870">
    <property type="entry name" value="Glyoxalase-like_dom"/>
</dbReference>
<keyword evidence="3" id="KW-1185">Reference proteome</keyword>
<evidence type="ECO:0000259" key="1">
    <source>
        <dbReference type="Pfam" id="PF13468"/>
    </source>
</evidence>
<keyword evidence="2" id="KW-0418">Kinase</keyword>
<dbReference type="Proteomes" id="UP000244810">
    <property type="component" value="Unassembled WGS sequence"/>
</dbReference>
<feature type="domain" description="Glyoxalase-like" evidence="1">
    <location>
        <begin position="4"/>
        <end position="176"/>
    </location>
</feature>
<dbReference type="AlphaFoldDB" id="A0A2T7UXC1"/>
<reference evidence="2 3" key="1">
    <citation type="journal article" date="2011" name="Syst. Appl. Microbiol.">
        <title>Defluviimonas denitrificans gen. nov., sp. nov., and Pararhodobacter aggregans gen. nov., sp. nov., non-phototrophic Rhodobacteraceae from the biofilter of a marine aquaculture.</title>
        <authorList>
            <person name="Foesel B.U."/>
            <person name="Drake H.L."/>
            <person name="Schramm A."/>
        </authorList>
    </citation>
    <scope>NUCLEOTIDE SEQUENCE [LARGE SCALE GENOMIC DNA]</scope>
    <source>
        <strain evidence="2 3">D1-19</strain>
    </source>
</reference>
<keyword evidence="2" id="KW-0808">Transferase</keyword>
<evidence type="ECO:0000313" key="2">
    <source>
        <dbReference type="EMBL" id="PVE49209.1"/>
    </source>
</evidence>
<dbReference type="EMBL" id="QDDR01000001">
    <property type="protein sequence ID" value="PVE49209.1"/>
    <property type="molecule type" value="Genomic_DNA"/>
</dbReference>
<dbReference type="RefSeq" id="WP_107749712.1">
    <property type="nucleotide sequence ID" value="NZ_QBKF01000001.1"/>
</dbReference>
<dbReference type="Pfam" id="PF13468">
    <property type="entry name" value="Glyoxalase_3"/>
    <property type="match status" value="1"/>
</dbReference>
<dbReference type="OrthoDB" id="8451710at2"/>
<organism evidence="2 3">
    <name type="scientific">Pararhodobacter aggregans</name>
    <dbReference type="NCBI Taxonomy" id="404875"/>
    <lineage>
        <taxon>Bacteria</taxon>
        <taxon>Pseudomonadati</taxon>
        <taxon>Pseudomonadota</taxon>
        <taxon>Alphaproteobacteria</taxon>
        <taxon>Rhodobacterales</taxon>
        <taxon>Paracoccaceae</taxon>
        <taxon>Pararhodobacter</taxon>
    </lineage>
</organism>
<dbReference type="Gene3D" id="3.10.180.10">
    <property type="entry name" value="2,3-Dihydroxybiphenyl 1,2-Dioxygenase, domain 1"/>
    <property type="match status" value="1"/>
</dbReference>